<protein>
    <submittedName>
        <fullName evidence="1">Uncharacterized protein</fullName>
    </submittedName>
</protein>
<name>A0A485PEY0_LYNPA</name>
<evidence type="ECO:0000313" key="2">
    <source>
        <dbReference type="Proteomes" id="UP000386466"/>
    </source>
</evidence>
<dbReference type="EMBL" id="CAAGRJ010035394">
    <property type="protein sequence ID" value="VFV44240.1"/>
    <property type="molecule type" value="Genomic_DNA"/>
</dbReference>
<sequence length="61" mass="7084">EICSENKIATTKYPCLKSSGELTTCFRNWISCTAERCYRGLRWFLTRFNYRVTGAESGSYN</sequence>
<dbReference type="AlphaFoldDB" id="A0A485PEY0"/>
<evidence type="ECO:0000313" key="1">
    <source>
        <dbReference type="EMBL" id="VFV44240.1"/>
    </source>
</evidence>
<gene>
    <name evidence="1" type="ORF">LYPA_23C000627</name>
</gene>
<reference evidence="1 2" key="1">
    <citation type="submission" date="2019-01" db="EMBL/GenBank/DDBJ databases">
        <authorList>
            <person name="Alioto T."/>
            <person name="Alioto T."/>
        </authorList>
    </citation>
    <scope>NUCLEOTIDE SEQUENCE [LARGE SCALE GENOMIC DNA]</scope>
</reference>
<accession>A0A485PEY0</accession>
<dbReference type="Proteomes" id="UP000386466">
    <property type="component" value="Unassembled WGS sequence"/>
</dbReference>
<keyword evidence="2" id="KW-1185">Reference proteome</keyword>
<organism evidence="1 2">
    <name type="scientific">Lynx pardinus</name>
    <name type="common">Iberian lynx</name>
    <name type="synonym">Felis pardina</name>
    <dbReference type="NCBI Taxonomy" id="191816"/>
    <lineage>
        <taxon>Eukaryota</taxon>
        <taxon>Metazoa</taxon>
        <taxon>Chordata</taxon>
        <taxon>Craniata</taxon>
        <taxon>Vertebrata</taxon>
        <taxon>Euteleostomi</taxon>
        <taxon>Mammalia</taxon>
        <taxon>Eutheria</taxon>
        <taxon>Laurasiatheria</taxon>
        <taxon>Carnivora</taxon>
        <taxon>Feliformia</taxon>
        <taxon>Felidae</taxon>
        <taxon>Felinae</taxon>
        <taxon>Lynx</taxon>
    </lineage>
</organism>
<proteinExistence type="predicted"/>
<feature type="non-terminal residue" evidence="1">
    <location>
        <position position="1"/>
    </location>
</feature>